<dbReference type="GO" id="GO:0005524">
    <property type="term" value="F:ATP binding"/>
    <property type="evidence" value="ECO:0007669"/>
    <property type="project" value="UniProtKB-KW"/>
</dbReference>
<reference evidence="5" key="1">
    <citation type="submission" date="2016-06" db="EMBL/GenBank/DDBJ databases">
        <title>De novo assembly and RNA-Seq shows season-dependent expression and editing in black bear kidneys.</title>
        <authorList>
            <person name="Korstanje R."/>
            <person name="Srivastava A."/>
            <person name="Sarsani V.K."/>
            <person name="Sheehan S.M."/>
            <person name="Seger R.L."/>
            <person name="Barter M.E."/>
            <person name="Lindqvist C."/>
            <person name="Brody L.C."/>
            <person name="Mullikin J.C."/>
        </authorList>
    </citation>
    <scope>NUCLEOTIDE SEQUENCE [LARGE SCALE GENOMIC DNA]</scope>
</reference>
<dbReference type="GO" id="GO:0042626">
    <property type="term" value="F:ATPase-coupled transmembrane transporter activity"/>
    <property type="evidence" value="ECO:0007669"/>
    <property type="project" value="TreeGrafter"/>
</dbReference>
<name>A0A452R330_URSAM</name>
<organism evidence="4 5">
    <name type="scientific">Ursus americanus</name>
    <name type="common">American black bear</name>
    <name type="synonym">Euarctos americanus</name>
    <dbReference type="NCBI Taxonomy" id="9643"/>
    <lineage>
        <taxon>Eukaryota</taxon>
        <taxon>Metazoa</taxon>
        <taxon>Chordata</taxon>
        <taxon>Craniata</taxon>
        <taxon>Vertebrata</taxon>
        <taxon>Euteleostomi</taxon>
        <taxon>Mammalia</taxon>
        <taxon>Eutheria</taxon>
        <taxon>Laurasiatheria</taxon>
        <taxon>Carnivora</taxon>
        <taxon>Caniformia</taxon>
        <taxon>Ursidae</taxon>
        <taxon>Ursus</taxon>
    </lineage>
</organism>
<dbReference type="GO" id="GO:0016887">
    <property type="term" value="F:ATP hydrolysis activity"/>
    <property type="evidence" value="ECO:0007669"/>
    <property type="project" value="InterPro"/>
</dbReference>
<dbReference type="PANTHER" id="PTHR24223:SF196">
    <property type="entry name" value="ATP-BINDING CASSETTE SUB-FAMILY C MEMBER 5"/>
    <property type="match status" value="1"/>
</dbReference>
<keyword evidence="1" id="KW-0547">Nucleotide-binding</keyword>
<reference evidence="4" key="3">
    <citation type="submission" date="2025-09" db="UniProtKB">
        <authorList>
            <consortium name="Ensembl"/>
        </authorList>
    </citation>
    <scope>IDENTIFICATION</scope>
</reference>
<dbReference type="InterPro" id="IPR027417">
    <property type="entry name" value="P-loop_NTPase"/>
</dbReference>
<proteinExistence type="predicted"/>
<dbReference type="AlphaFoldDB" id="A0A452R330"/>
<evidence type="ECO:0000256" key="2">
    <source>
        <dbReference type="ARBA" id="ARBA00022840"/>
    </source>
</evidence>
<accession>A0A452R330</accession>
<dbReference type="GO" id="GO:0016020">
    <property type="term" value="C:membrane"/>
    <property type="evidence" value="ECO:0007669"/>
    <property type="project" value="TreeGrafter"/>
</dbReference>
<dbReference type="GeneTree" id="ENSGT00940000155470"/>
<keyword evidence="2" id="KW-0067">ATP-binding</keyword>
<reference evidence="4" key="2">
    <citation type="submission" date="2025-08" db="UniProtKB">
        <authorList>
            <consortium name="Ensembl"/>
        </authorList>
    </citation>
    <scope>IDENTIFICATION</scope>
</reference>
<evidence type="ECO:0000259" key="3">
    <source>
        <dbReference type="Pfam" id="PF00005"/>
    </source>
</evidence>
<dbReference type="InterPro" id="IPR050173">
    <property type="entry name" value="ABC_transporter_C-like"/>
</dbReference>
<dbReference type="FunFam" id="3.40.50.300:FF:003492">
    <property type="entry name" value="AGAP012735-PA"/>
    <property type="match status" value="1"/>
</dbReference>
<dbReference type="OMA" id="HEMCEDA"/>
<dbReference type="SUPFAM" id="SSF52540">
    <property type="entry name" value="P-loop containing nucleoside triphosphate hydrolases"/>
    <property type="match status" value="1"/>
</dbReference>
<dbReference type="Ensembl" id="ENSUAMT00000014353.1">
    <property type="protein sequence ID" value="ENSUAMP00000012786.1"/>
    <property type="gene ID" value="ENSUAMG00000010330.1"/>
</dbReference>
<dbReference type="PANTHER" id="PTHR24223">
    <property type="entry name" value="ATP-BINDING CASSETTE SUB-FAMILY C"/>
    <property type="match status" value="1"/>
</dbReference>
<dbReference type="Proteomes" id="UP000291022">
    <property type="component" value="Unassembled WGS sequence"/>
</dbReference>
<dbReference type="Pfam" id="PF00005">
    <property type="entry name" value="ABC_tran"/>
    <property type="match status" value="1"/>
</dbReference>
<evidence type="ECO:0000313" key="4">
    <source>
        <dbReference type="Ensembl" id="ENSUAMP00000012786.1"/>
    </source>
</evidence>
<protein>
    <recommendedName>
        <fullName evidence="3">ABC transporter domain-containing protein</fullName>
    </recommendedName>
</protein>
<keyword evidence="5" id="KW-1185">Reference proteome</keyword>
<sequence>MENGDNFSVGERQLLCIARALLRHCKILILDEATAAMDTETDLLIQETIREAFADCTMLTIAHRLHTVLGSDRIMVLAQGQVVEFDTPSVLLSNDSSRFYAMFAAVENKVAVKG</sequence>
<dbReference type="InterPro" id="IPR003439">
    <property type="entry name" value="ABC_transporter-like_ATP-bd"/>
</dbReference>
<dbReference type="Gene3D" id="3.40.50.300">
    <property type="entry name" value="P-loop containing nucleotide triphosphate hydrolases"/>
    <property type="match status" value="1"/>
</dbReference>
<evidence type="ECO:0000256" key="1">
    <source>
        <dbReference type="ARBA" id="ARBA00022741"/>
    </source>
</evidence>
<evidence type="ECO:0000313" key="5">
    <source>
        <dbReference type="Proteomes" id="UP000291022"/>
    </source>
</evidence>
<dbReference type="STRING" id="9643.ENSUAMP00000012786"/>
<feature type="domain" description="ABC transporter" evidence="3">
    <location>
        <begin position="3"/>
        <end position="35"/>
    </location>
</feature>